<organism evidence="13 14">
    <name type="scientific">Romboutsia lituseburensis DSM 797</name>
    <dbReference type="NCBI Taxonomy" id="1121325"/>
    <lineage>
        <taxon>Bacteria</taxon>
        <taxon>Bacillati</taxon>
        <taxon>Bacillota</taxon>
        <taxon>Clostridia</taxon>
        <taxon>Peptostreptococcales</taxon>
        <taxon>Peptostreptococcaceae</taxon>
        <taxon>Romboutsia</taxon>
    </lineage>
</organism>
<keyword evidence="12" id="KW-0997">Cell inner membrane</keyword>
<evidence type="ECO:0000313" key="13">
    <source>
        <dbReference type="EMBL" id="SDM30081.1"/>
    </source>
</evidence>
<dbReference type="PIRSF" id="PIRSF006268">
    <property type="entry name" value="ApbE"/>
    <property type="match status" value="1"/>
</dbReference>
<evidence type="ECO:0000313" key="14">
    <source>
        <dbReference type="Proteomes" id="UP000199068"/>
    </source>
</evidence>
<keyword evidence="3 10" id="KW-0285">Flavoprotein</keyword>
<dbReference type="PROSITE" id="PS51257">
    <property type="entry name" value="PROKAR_LIPOPROTEIN"/>
    <property type="match status" value="1"/>
</dbReference>
<evidence type="ECO:0000256" key="7">
    <source>
        <dbReference type="ARBA" id="ARBA00022842"/>
    </source>
</evidence>
<comment type="similarity">
    <text evidence="10 12">Belongs to the ApbE family.</text>
</comment>
<dbReference type="Pfam" id="PF02424">
    <property type="entry name" value="ApbE"/>
    <property type="match status" value="1"/>
</dbReference>
<evidence type="ECO:0000256" key="2">
    <source>
        <dbReference type="ARBA" id="ARBA00016337"/>
    </source>
</evidence>
<dbReference type="PANTHER" id="PTHR30040">
    <property type="entry name" value="THIAMINE BIOSYNTHESIS LIPOPROTEIN APBE"/>
    <property type="match status" value="1"/>
</dbReference>
<keyword evidence="14" id="KW-1185">Reference proteome</keyword>
<dbReference type="AlphaFoldDB" id="A0A1G9S3V5"/>
<evidence type="ECO:0000256" key="11">
    <source>
        <dbReference type="PIRSR" id="PIRSR006268-2"/>
    </source>
</evidence>
<keyword evidence="7 10" id="KW-0460">Magnesium</keyword>
<evidence type="ECO:0000256" key="4">
    <source>
        <dbReference type="ARBA" id="ARBA00022679"/>
    </source>
</evidence>
<dbReference type="SUPFAM" id="SSF143631">
    <property type="entry name" value="ApbE-like"/>
    <property type="match status" value="1"/>
</dbReference>
<evidence type="ECO:0000256" key="10">
    <source>
        <dbReference type="PIRNR" id="PIRNR006268"/>
    </source>
</evidence>
<evidence type="ECO:0000256" key="8">
    <source>
        <dbReference type="ARBA" id="ARBA00031306"/>
    </source>
</evidence>
<dbReference type="EC" id="2.7.1.180" evidence="1 10"/>
<dbReference type="EMBL" id="FNGW01000008">
    <property type="protein sequence ID" value="SDM30081.1"/>
    <property type="molecule type" value="Genomic_DNA"/>
</dbReference>
<keyword evidence="12" id="KW-0472">Membrane</keyword>
<name>A0A1G9S3V5_9FIRM</name>
<dbReference type="PANTHER" id="PTHR30040:SF2">
    <property type="entry name" value="FAD:PROTEIN FMN TRANSFERASE"/>
    <property type="match status" value="1"/>
</dbReference>
<keyword evidence="6 10" id="KW-0274">FAD</keyword>
<proteinExistence type="inferred from homology"/>
<feature type="binding site" evidence="11">
    <location>
        <position position="291"/>
    </location>
    <ligand>
        <name>Mg(2+)</name>
        <dbReference type="ChEBI" id="CHEBI:18420"/>
    </ligand>
</feature>
<protein>
    <recommendedName>
        <fullName evidence="2 10">FAD:protein FMN transferase</fullName>
        <ecNumber evidence="1 10">2.7.1.180</ecNumber>
    </recommendedName>
    <alternativeName>
        <fullName evidence="8 10">Flavin transferase</fullName>
    </alternativeName>
</protein>
<dbReference type="Proteomes" id="UP000199068">
    <property type="component" value="Unassembled WGS sequence"/>
</dbReference>
<dbReference type="GO" id="GO:0046872">
    <property type="term" value="F:metal ion binding"/>
    <property type="evidence" value="ECO:0007669"/>
    <property type="project" value="UniProtKB-UniRule"/>
</dbReference>
<keyword evidence="4 10" id="KW-0808">Transferase</keyword>
<comment type="subcellular location">
    <subcellularLocation>
        <location evidence="12">Cell inner membrane</location>
        <topology evidence="12">Lipid-anchor</topology>
        <orientation evidence="12">Periplasmic side</orientation>
    </subcellularLocation>
</comment>
<evidence type="ECO:0000256" key="3">
    <source>
        <dbReference type="ARBA" id="ARBA00022630"/>
    </source>
</evidence>
<dbReference type="GO" id="GO:0005886">
    <property type="term" value="C:plasma membrane"/>
    <property type="evidence" value="ECO:0007669"/>
    <property type="project" value="UniProtKB-SubCell"/>
</dbReference>
<dbReference type="InterPro" id="IPR003374">
    <property type="entry name" value="ApbE-like_sf"/>
</dbReference>
<accession>A0A1G9S3V5</accession>
<dbReference type="RefSeq" id="WP_092727196.1">
    <property type="nucleotide sequence ID" value="NZ_FNGW01000008.1"/>
</dbReference>
<comment type="catalytic activity">
    <reaction evidence="9 10 12">
        <text>L-threonyl-[protein] + FAD = FMN-L-threonyl-[protein] + AMP + H(+)</text>
        <dbReference type="Rhea" id="RHEA:36847"/>
        <dbReference type="Rhea" id="RHEA-COMP:11060"/>
        <dbReference type="Rhea" id="RHEA-COMP:11061"/>
        <dbReference type="ChEBI" id="CHEBI:15378"/>
        <dbReference type="ChEBI" id="CHEBI:30013"/>
        <dbReference type="ChEBI" id="CHEBI:57692"/>
        <dbReference type="ChEBI" id="CHEBI:74257"/>
        <dbReference type="ChEBI" id="CHEBI:456215"/>
        <dbReference type="EC" id="2.7.1.180"/>
    </reaction>
</comment>
<evidence type="ECO:0000256" key="9">
    <source>
        <dbReference type="ARBA" id="ARBA00048540"/>
    </source>
</evidence>
<dbReference type="Gene3D" id="3.10.520.10">
    <property type="entry name" value="ApbE-like domains"/>
    <property type="match status" value="1"/>
</dbReference>
<evidence type="ECO:0000256" key="5">
    <source>
        <dbReference type="ARBA" id="ARBA00022723"/>
    </source>
</evidence>
<keyword evidence="12" id="KW-1003">Cell membrane</keyword>
<reference evidence="13 14" key="1">
    <citation type="submission" date="2016-10" db="EMBL/GenBank/DDBJ databases">
        <authorList>
            <person name="de Groot N.N."/>
        </authorList>
    </citation>
    <scope>NUCLEOTIDE SEQUENCE [LARGE SCALE GENOMIC DNA]</scope>
    <source>
        <strain evidence="13 14">DSM 797</strain>
    </source>
</reference>
<keyword evidence="12 13" id="KW-0449">Lipoprotein</keyword>
<evidence type="ECO:0000256" key="1">
    <source>
        <dbReference type="ARBA" id="ARBA00011955"/>
    </source>
</evidence>
<dbReference type="GO" id="GO:0016740">
    <property type="term" value="F:transferase activity"/>
    <property type="evidence" value="ECO:0007669"/>
    <property type="project" value="UniProtKB-UniRule"/>
</dbReference>
<gene>
    <name evidence="13" type="ORF">SAMN04515677_10877</name>
</gene>
<feature type="binding site" evidence="11">
    <location>
        <position position="287"/>
    </location>
    <ligand>
        <name>Mg(2+)</name>
        <dbReference type="ChEBI" id="CHEBI:18420"/>
    </ligand>
</feature>
<dbReference type="InterPro" id="IPR024932">
    <property type="entry name" value="ApbE"/>
</dbReference>
<dbReference type="STRING" id="1121325.SAMN04515677_10877"/>
<keyword evidence="5 10" id="KW-0479">Metal-binding</keyword>
<evidence type="ECO:0000256" key="12">
    <source>
        <dbReference type="RuleBase" id="RU363002"/>
    </source>
</evidence>
<sequence length="343" mass="37555">MGKKIIGFLLVIGLMIGTSGCTSSSDKEPLTRTDIVMGTPVTISIYEGGSEDILQKSFDKVSQIESLLSINKSGTEIDKLNENAGIKKIKLSETSYKIIKRAVKYSHLSDGGYDISVGPLVKLWSIGLPEAKVPTQKEIDEVIKLVDYNNIELNDSTQEVYLNKKGMILDLGSIAKGYAADEVASLLKKEGVTRAIVNLGGNIYAVGSKNDNEDWNVGIQNPFSDRGEVVGTIHISNKSIVTSGIYERFIEKDGKKYHHILNPKTGYPFETEIAGVSIISKESIDCDALSTLVFTKGLDEGLKFVEGIKDVDAVFVTKDKKVYITNGIKDNFKITNKEFILSN</sequence>
<comment type="function">
    <text evidence="12">Flavin transferase that catalyzes the transfer of the FMN moiety of FAD and its covalent binding to the hydroxyl group of a threonine residue in a target flavoprotein.</text>
</comment>
<feature type="binding site" evidence="11">
    <location>
        <position position="173"/>
    </location>
    <ligand>
        <name>Mg(2+)</name>
        <dbReference type="ChEBI" id="CHEBI:18420"/>
    </ligand>
</feature>
<evidence type="ECO:0000256" key="6">
    <source>
        <dbReference type="ARBA" id="ARBA00022827"/>
    </source>
</evidence>
<comment type="cofactor">
    <cofactor evidence="11">
        <name>Mg(2+)</name>
        <dbReference type="ChEBI" id="CHEBI:18420"/>
    </cofactor>
    <cofactor evidence="11">
        <name>Mn(2+)</name>
        <dbReference type="ChEBI" id="CHEBI:29035"/>
    </cofactor>
    <text evidence="11">Magnesium. Can also use manganese.</text>
</comment>